<comment type="catalytic activity">
    <reaction evidence="12">
        <text>[phosphate](n+1) + n H2O = (n+1) phosphate + n H(+)</text>
        <dbReference type="Rhea" id="RHEA:22452"/>
        <dbReference type="Rhea" id="RHEA-COMP:14280"/>
        <dbReference type="ChEBI" id="CHEBI:15377"/>
        <dbReference type="ChEBI" id="CHEBI:15378"/>
        <dbReference type="ChEBI" id="CHEBI:16838"/>
        <dbReference type="ChEBI" id="CHEBI:43474"/>
        <dbReference type="EC" id="3.6.1.10"/>
    </reaction>
</comment>
<keyword evidence="10 12" id="KW-0472">Membrane</keyword>
<organism evidence="15 16">
    <name type="scientific">Ophiocordyceps australis</name>
    <dbReference type="NCBI Taxonomy" id="1399860"/>
    <lineage>
        <taxon>Eukaryota</taxon>
        <taxon>Fungi</taxon>
        <taxon>Dikarya</taxon>
        <taxon>Ascomycota</taxon>
        <taxon>Pezizomycotina</taxon>
        <taxon>Sordariomycetes</taxon>
        <taxon>Hypocreomycetidae</taxon>
        <taxon>Hypocreales</taxon>
        <taxon>Ophiocordycipitaceae</taxon>
        <taxon>Ophiocordyceps</taxon>
    </lineage>
</organism>
<dbReference type="OrthoDB" id="348678at2759"/>
<dbReference type="FunFam" id="3.60.21.10:FF:000082">
    <property type="entry name" value="Endopolyphosphatase"/>
    <property type="match status" value="1"/>
</dbReference>
<dbReference type="InterPro" id="IPR041805">
    <property type="entry name" value="ASMase/PPN1_MPP"/>
</dbReference>
<evidence type="ECO:0000313" key="15">
    <source>
        <dbReference type="EMBL" id="PHH73254.1"/>
    </source>
</evidence>
<keyword evidence="14" id="KW-0732">Signal</keyword>
<dbReference type="PIRSF" id="PIRSF027093">
    <property type="entry name" value="EndopolyPtase_N1"/>
    <property type="match status" value="1"/>
</dbReference>
<dbReference type="InterPro" id="IPR029052">
    <property type="entry name" value="Metallo-depent_PP-like"/>
</dbReference>
<feature type="signal peptide" evidence="14">
    <location>
        <begin position="1"/>
        <end position="26"/>
    </location>
</feature>
<keyword evidence="7 12" id="KW-0378">Hydrolase</keyword>
<feature type="region of interest" description="Disordered" evidence="13">
    <location>
        <begin position="609"/>
        <end position="650"/>
    </location>
</feature>
<dbReference type="GO" id="GO:0000324">
    <property type="term" value="C:fungal-type vacuole"/>
    <property type="evidence" value="ECO:0007669"/>
    <property type="project" value="TreeGrafter"/>
</dbReference>
<evidence type="ECO:0000256" key="14">
    <source>
        <dbReference type="SAM" id="SignalP"/>
    </source>
</evidence>
<keyword evidence="16" id="KW-1185">Reference proteome</keyword>
<dbReference type="GO" id="GO:0004309">
    <property type="term" value="F:exopolyphosphatase activity"/>
    <property type="evidence" value="ECO:0007669"/>
    <property type="project" value="TreeGrafter"/>
</dbReference>
<feature type="region of interest" description="Disordered" evidence="13">
    <location>
        <begin position="460"/>
        <end position="504"/>
    </location>
</feature>
<feature type="region of interest" description="Disordered" evidence="13">
    <location>
        <begin position="528"/>
        <end position="555"/>
    </location>
</feature>
<dbReference type="GO" id="GO:0006798">
    <property type="term" value="P:polyphosphate catabolic process"/>
    <property type="evidence" value="ECO:0007669"/>
    <property type="project" value="TreeGrafter"/>
</dbReference>
<evidence type="ECO:0000256" key="11">
    <source>
        <dbReference type="ARBA" id="ARBA00023180"/>
    </source>
</evidence>
<feature type="compositionally biased region" description="Basic residues" evidence="13">
    <location>
        <begin position="468"/>
        <end position="481"/>
    </location>
</feature>
<dbReference type="InterPro" id="IPR012358">
    <property type="entry name" value="EndopolyPtase_N1"/>
</dbReference>
<evidence type="ECO:0000313" key="16">
    <source>
        <dbReference type="Proteomes" id="UP000224854"/>
    </source>
</evidence>
<dbReference type="SUPFAM" id="SSF56300">
    <property type="entry name" value="Metallo-dependent phosphatases"/>
    <property type="match status" value="1"/>
</dbReference>
<name>A0A2C5Z1N9_9HYPO</name>
<feature type="region of interest" description="Disordered" evidence="13">
    <location>
        <begin position="365"/>
        <end position="393"/>
    </location>
</feature>
<keyword evidence="11" id="KW-0325">Glycoprotein</keyword>
<keyword evidence="8" id="KW-0735">Signal-anchor</keyword>
<gene>
    <name evidence="15" type="ORF">CDD82_5572</name>
</gene>
<dbReference type="EC" id="3.6.1.10" evidence="3 12"/>
<feature type="compositionally biased region" description="Basic and acidic residues" evidence="13">
    <location>
        <begin position="365"/>
        <end position="382"/>
    </location>
</feature>
<evidence type="ECO:0000256" key="10">
    <source>
        <dbReference type="ARBA" id="ARBA00023136"/>
    </source>
</evidence>
<evidence type="ECO:0000256" key="7">
    <source>
        <dbReference type="ARBA" id="ARBA00022801"/>
    </source>
</evidence>
<dbReference type="GO" id="GO:0008081">
    <property type="term" value="F:phosphoric diester hydrolase activity"/>
    <property type="evidence" value="ECO:0007669"/>
    <property type="project" value="TreeGrafter"/>
</dbReference>
<feature type="compositionally biased region" description="Basic residues" evidence="13">
    <location>
        <begin position="631"/>
        <end position="643"/>
    </location>
</feature>
<reference evidence="15 16" key="1">
    <citation type="submission" date="2017-06" db="EMBL/GenBank/DDBJ databases">
        <title>Ant-infecting Ophiocordyceps genomes reveal a high diversity of potential behavioral manipulation genes and a possible major role for enterotoxins.</title>
        <authorList>
            <person name="De Bekker C."/>
            <person name="Evans H.C."/>
            <person name="Brachmann A."/>
            <person name="Hughes D.P."/>
        </authorList>
    </citation>
    <scope>NUCLEOTIDE SEQUENCE [LARGE SCALE GENOMIC DNA]</scope>
    <source>
        <strain evidence="15 16">1348a</strain>
    </source>
</reference>
<evidence type="ECO:0000256" key="6">
    <source>
        <dbReference type="ARBA" id="ARBA00022692"/>
    </source>
</evidence>
<accession>A0A2C5Z1N9</accession>
<proteinExistence type="inferred from homology"/>
<keyword evidence="9" id="KW-1133">Transmembrane helix</keyword>
<evidence type="ECO:0000256" key="8">
    <source>
        <dbReference type="ARBA" id="ARBA00022968"/>
    </source>
</evidence>
<evidence type="ECO:0000256" key="12">
    <source>
        <dbReference type="PIRNR" id="PIRNR027093"/>
    </source>
</evidence>
<sequence>MPRPGGGSVWLPPLVALAMAATLVLASPWPWPSSRHRQSDARLQPRLHGRFLHITDFHPDAYYKVHSSSDSGLACHRGRGFAGTYGAEKTDCDSPFSLVNATFDWIADNLRHNIDFVIWTGDSARHDSDEKHPRHQHEVLASNRAIADKFIHTFSSPDGKLSLPIVPTFGNNDFLPHNIMLPGPNMWFQAYADIWNRFIPEEQRHSFEFGGWFYVEVIPNKLAVFSLNTMFFFDRNAAVDGCAQPDEPGYKHMEWLRVQLQLLRQRGIKAILMGHVPPARTDSKQNWDDTCWQRYTLWLRQYRDVVSASLFGHMNIDHFLLQDTKKLYMAQDAHPPLMARSKGDYLQELRDEWADLPDSIISILDSDHPHQDDSHGHDDVKDSKKKKNKDKYAKIGGKYAERYQLSLVSPSMVPNYFPTLRVFEYNITGLEDATVWTDSYDPRVLSTPLLQQDSEHIELRRHLDVDKKKKKKKKKKNKGKNRRPDAPDIMPQDPAKDALPGPAYHAQPLTLTGYTQYYANLTHLNNDVPEPDMDTSKWRAGNPHKKPKHSPPRPLPFRFDVEYSTFDDNMYRLRDLTVKSYLHLAYRMGKKGKKALVDHVKDDNDEDLADSLEQEQEQEQELSDGVDADKKKKKKKNKKKKKERQREENKTWLHFLSHAFVKTVPKKDLKKM</sequence>
<dbReference type="GO" id="GO:0000298">
    <property type="term" value="F:endopolyphosphatase activity"/>
    <property type="evidence" value="ECO:0007669"/>
    <property type="project" value="UniProtKB-EC"/>
</dbReference>
<evidence type="ECO:0000256" key="2">
    <source>
        <dbReference type="ARBA" id="ARBA00010399"/>
    </source>
</evidence>
<evidence type="ECO:0000256" key="3">
    <source>
        <dbReference type="ARBA" id="ARBA00012459"/>
    </source>
</evidence>
<feature type="chain" id="PRO_5012180345" description="Endopolyphosphatase" evidence="14">
    <location>
        <begin position="27"/>
        <end position="672"/>
    </location>
</feature>
<evidence type="ECO:0000256" key="5">
    <source>
        <dbReference type="ARBA" id="ARBA00022554"/>
    </source>
</evidence>
<keyword evidence="6" id="KW-0812">Transmembrane</keyword>
<dbReference type="Gene3D" id="3.60.21.10">
    <property type="match status" value="1"/>
</dbReference>
<comment type="caution">
    <text evidence="15">The sequence shown here is derived from an EMBL/GenBank/DDBJ whole genome shotgun (WGS) entry which is preliminary data.</text>
</comment>
<comment type="similarity">
    <text evidence="2">Belongs to the endopolyphosphatase PPN1 family.</text>
</comment>
<evidence type="ECO:0000256" key="9">
    <source>
        <dbReference type="ARBA" id="ARBA00022989"/>
    </source>
</evidence>
<comment type="function">
    <text evidence="12">Catalyzes the hydrolysis of inorganic polyphosphate (polyP) chains of many hundreds of phosphate residues into shorter lengths.</text>
</comment>
<keyword evidence="5 12" id="KW-0926">Vacuole</keyword>
<dbReference type="CDD" id="cd00842">
    <property type="entry name" value="MPP_ASMase"/>
    <property type="match status" value="1"/>
</dbReference>
<dbReference type="PANTHER" id="PTHR10340">
    <property type="entry name" value="SPHINGOMYELIN PHOSPHODIESTERASE"/>
    <property type="match status" value="1"/>
</dbReference>
<dbReference type="EMBL" id="NJEU01000519">
    <property type="protein sequence ID" value="PHH73254.1"/>
    <property type="molecule type" value="Genomic_DNA"/>
</dbReference>
<evidence type="ECO:0000256" key="13">
    <source>
        <dbReference type="SAM" id="MobiDB-lite"/>
    </source>
</evidence>
<dbReference type="AlphaFoldDB" id="A0A2C5Z1N9"/>
<dbReference type="Proteomes" id="UP000224854">
    <property type="component" value="Unassembled WGS sequence"/>
</dbReference>
<feature type="compositionally biased region" description="Basic residues" evidence="13">
    <location>
        <begin position="542"/>
        <end position="551"/>
    </location>
</feature>
<dbReference type="GO" id="GO:0005774">
    <property type="term" value="C:vacuolar membrane"/>
    <property type="evidence" value="ECO:0007669"/>
    <property type="project" value="UniProtKB-SubCell"/>
</dbReference>
<evidence type="ECO:0000256" key="1">
    <source>
        <dbReference type="ARBA" id="ARBA00004576"/>
    </source>
</evidence>
<protein>
    <recommendedName>
        <fullName evidence="4 12">Endopolyphosphatase</fullName>
        <ecNumber evidence="3 12">3.6.1.10</ecNumber>
    </recommendedName>
</protein>
<evidence type="ECO:0000256" key="4">
    <source>
        <dbReference type="ARBA" id="ARBA00014458"/>
    </source>
</evidence>
<dbReference type="PANTHER" id="PTHR10340:SF55">
    <property type="entry name" value="ENDOPOLYPHOSPHATASE"/>
    <property type="match status" value="1"/>
</dbReference>
<feature type="compositionally biased region" description="Acidic residues" evidence="13">
    <location>
        <begin position="609"/>
        <end position="626"/>
    </location>
</feature>
<comment type="subcellular location">
    <subcellularLocation>
        <location evidence="1">Vacuole membrane</location>
        <topology evidence="1">Single-pass type II membrane protein</topology>
    </subcellularLocation>
</comment>